<feature type="transmembrane region" description="Helical" evidence="1">
    <location>
        <begin position="12"/>
        <end position="30"/>
    </location>
</feature>
<keyword evidence="1" id="KW-0812">Transmembrane</keyword>
<sequence length="43" mass="5157">MFSQIGAFFDSSLLLLVAFFVVYRFILVLCRWRRQQPDIPIHI</sequence>
<protein>
    <submittedName>
        <fullName evidence="2">ORF5a</fullName>
    </submittedName>
</protein>
<dbReference type="EMBL" id="MK024326">
    <property type="protein sequence ID" value="QGP71528.1"/>
    <property type="molecule type" value="Genomic_RNA"/>
</dbReference>
<reference evidence="2" key="1">
    <citation type="submission" date="2018-10" db="EMBL/GenBank/DDBJ databases">
        <authorList>
            <person name="Wu S."/>
        </authorList>
    </citation>
    <scope>NUCLEOTIDE SEQUENCE</scope>
    <source>
        <strain evidence="2">IT14-32_P85</strain>
    </source>
</reference>
<evidence type="ECO:0000256" key="1">
    <source>
        <dbReference type="SAM" id="Phobius"/>
    </source>
</evidence>
<proteinExistence type="predicted"/>
<accession>A0A856Z975</accession>
<keyword evidence="1" id="KW-1133">Transmembrane helix</keyword>
<evidence type="ECO:0000313" key="2">
    <source>
        <dbReference type="EMBL" id="QGP71528.1"/>
    </source>
</evidence>
<name>A0A856Z975_PRRSV</name>
<organismHost>
    <name type="scientific">Sus scrofa</name>
    <name type="common">Pig</name>
    <dbReference type="NCBI Taxonomy" id="9823"/>
</organismHost>
<keyword evidence="1" id="KW-0472">Membrane</keyword>
<organism evidence="2">
    <name type="scientific">Porcine reproductive and respiratory syndrome virus</name>
    <name type="common">PRRSV</name>
    <dbReference type="NCBI Taxonomy" id="28344"/>
    <lineage>
        <taxon>Viruses</taxon>
        <taxon>Riboviria</taxon>
        <taxon>Orthornavirae</taxon>
        <taxon>Pisuviricota</taxon>
        <taxon>Pisoniviricetes</taxon>
        <taxon>Nidovirales</taxon>
        <taxon>Arnidovirineae</taxon>
        <taxon>Arteriviridae</taxon>
        <taxon>Variarterivirinae</taxon>
        <taxon>Betaarterivirus</taxon>
        <taxon>Ampobartevirus</taxon>
        <taxon>Betaarterivirus americense</taxon>
    </lineage>
</organism>